<dbReference type="Proteomes" id="UP000218334">
    <property type="component" value="Unassembled WGS sequence"/>
</dbReference>
<keyword evidence="2" id="KW-1185">Reference proteome</keyword>
<dbReference type="EMBL" id="KZ293545">
    <property type="protein sequence ID" value="PBK58415.1"/>
    <property type="molecule type" value="Genomic_DNA"/>
</dbReference>
<gene>
    <name evidence="1" type="ORF">ARMSODRAFT_967748</name>
</gene>
<organism evidence="1 2">
    <name type="scientific">Armillaria solidipes</name>
    <dbReference type="NCBI Taxonomy" id="1076256"/>
    <lineage>
        <taxon>Eukaryota</taxon>
        <taxon>Fungi</taxon>
        <taxon>Dikarya</taxon>
        <taxon>Basidiomycota</taxon>
        <taxon>Agaricomycotina</taxon>
        <taxon>Agaricomycetes</taxon>
        <taxon>Agaricomycetidae</taxon>
        <taxon>Agaricales</taxon>
        <taxon>Marasmiineae</taxon>
        <taxon>Physalacriaceae</taxon>
        <taxon>Armillaria</taxon>
    </lineage>
</organism>
<sequence length="129" mass="14730">MKLWLWYEDSNNAWILKVNAYGFFLYMRMSTTEAPTGKYSHPASGMWTPTYLYTRRSGEGAVETFGMEIGQSVWMSVCQGLIYHLAPVAYEWVRSGSPSSITFETCPSREPSRLAMASRLLYQISLFLA</sequence>
<proteinExistence type="predicted"/>
<evidence type="ECO:0000313" key="1">
    <source>
        <dbReference type="EMBL" id="PBK58415.1"/>
    </source>
</evidence>
<evidence type="ECO:0000313" key="2">
    <source>
        <dbReference type="Proteomes" id="UP000218334"/>
    </source>
</evidence>
<accession>A0A2H3AHJ9</accession>
<protein>
    <submittedName>
        <fullName evidence="1">Uncharacterized protein</fullName>
    </submittedName>
</protein>
<dbReference type="AlphaFoldDB" id="A0A2H3AHJ9"/>
<reference evidence="2" key="1">
    <citation type="journal article" date="2017" name="Nat. Ecol. Evol.">
        <title>Genome expansion and lineage-specific genetic innovations in the forest pathogenic fungi Armillaria.</title>
        <authorList>
            <person name="Sipos G."/>
            <person name="Prasanna A.N."/>
            <person name="Walter M.C."/>
            <person name="O'Connor E."/>
            <person name="Balint B."/>
            <person name="Krizsan K."/>
            <person name="Kiss B."/>
            <person name="Hess J."/>
            <person name="Varga T."/>
            <person name="Slot J."/>
            <person name="Riley R."/>
            <person name="Boka B."/>
            <person name="Rigling D."/>
            <person name="Barry K."/>
            <person name="Lee J."/>
            <person name="Mihaltcheva S."/>
            <person name="LaButti K."/>
            <person name="Lipzen A."/>
            <person name="Waldron R."/>
            <person name="Moloney N.M."/>
            <person name="Sperisen C."/>
            <person name="Kredics L."/>
            <person name="Vagvoelgyi C."/>
            <person name="Patrignani A."/>
            <person name="Fitzpatrick D."/>
            <person name="Nagy I."/>
            <person name="Doyle S."/>
            <person name="Anderson J.B."/>
            <person name="Grigoriev I.V."/>
            <person name="Gueldener U."/>
            <person name="Muensterkoetter M."/>
            <person name="Nagy L.G."/>
        </authorList>
    </citation>
    <scope>NUCLEOTIDE SEQUENCE [LARGE SCALE GENOMIC DNA]</scope>
    <source>
        <strain evidence="2">28-4</strain>
    </source>
</reference>
<name>A0A2H3AHJ9_9AGAR</name>